<proteinExistence type="predicted"/>
<comment type="caution">
    <text evidence="2">The sequence shown here is derived from an EMBL/GenBank/DDBJ whole genome shotgun (WGS) entry which is preliminary data.</text>
</comment>
<dbReference type="PANTHER" id="PTHR47992">
    <property type="entry name" value="PROTEIN PHOSPHATASE"/>
    <property type="match status" value="1"/>
</dbReference>
<dbReference type="InterPro" id="IPR036457">
    <property type="entry name" value="PPM-type-like_dom_sf"/>
</dbReference>
<gene>
    <name evidence="2" type="ORF">CASFOL_015115</name>
</gene>
<dbReference type="CDD" id="cd00143">
    <property type="entry name" value="PP2Cc"/>
    <property type="match status" value="1"/>
</dbReference>
<organism evidence="2 3">
    <name type="scientific">Castilleja foliolosa</name>
    <dbReference type="NCBI Taxonomy" id="1961234"/>
    <lineage>
        <taxon>Eukaryota</taxon>
        <taxon>Viridiplantae</taxon>
        <taxon>Streptophyta</taxon>
        <taxon>Embryophyta</taxon>
        <taxon>Tracheophyta</taxon>
        <taxon>Spermatophyta</taxon>
        <taxon>Magnoliopsida</taxon>
        <taxon>eudicotyledons</taxon>
        <taxon>Gunneridae</taxon>
        <taxon>Pentapetalae</taxon>
        <taxon>asterids</taxon>
        <taxon>lamiids</taxon>
        <taxon>Lamiales</taxon>
        <taxon>Orobanchaceae</taxon>
        <taxon>Pedicularideae</taxon>
        <taxon>Castillejinae</taxon>
        <taxon>Castilleja</taxon>
    </lineage>
</organism>
<keyword evidence="3" id="KW-1185">Reference proteome</keyword>
<feature type="domain" description="PPM-type phosphatase" evidence="1">
    <location>
        <begin position="1"/>
        <end position="153"/>
    </location>
</feature>
<dbReference type="Proteomes" id="UP001632038">
    <property type="component" value="Unassembled WGS sequence"/>
</dbReference>
<evidence type="ECO:0000259" key="1">
    <source>
        <dbReference type="PROSITE" id="PS51746"/>
    </source>
</evidence>
<dbReference type="AlphaFoldDB" id="A0ABD3DEL9"/>
<dbReference type="InterPro" id="IPR015655">
    <property type="entry name" value="PP2C"/>
</dbReference>
<name>A0ABD3DEL9_9LAMI</name>
<sequence>MDKEIKFLDTIDCSSSGTTAFVVVKQGEDLVVANLGDSRAILGTRIENGIKADQLTIDLIEAWNTEAERIRKCHGSVLALKDEAHIQRVWLPYDDSPGFAMSRAFGDFVLKNHGIICIPDVPYHRLTPNDEFLVLATDGVNEQKFIDLVALDG</sequence>
<dbReference type="Pfam" id="PF00481">
    <property type="entry name" value="PP2C"/>
    <property type="match status" value="1"/>
</dbReference>
<evidence type="ECO:0000313" key="3">
    <source>
        <dbReference type="Proteomes" id="UP001632038"/>
    </source>
</evidence>
<reference evidence="3" key="1">
    <citation type="journal article" date="2024" name="IScience">
        <title>Strigolactones Initiate the Formation of Haustorium-like Structures in Castilleja.</title>
        <authorList>
            <person name="Buerger M."/>
            <person name="Peterson D."/>
            <person name="Chory J."/>
        </authorList>
    </citation>
    <scope>NUCLEOTIDE SEQUENCE [LARGE SCALE GENOMIC DNA]</scope>
</reference>
<protein>
    <recommendedName>
        <fullName evidence="1">PPM-type phosphatase domain-containing protein</fullName>
    </recommendedName>
</protein>
<evidence type="ECO:0000313" key="2">
    <source>
        <dbReference type="EMBL" id="KAL3640147.1"/>
    </source>
</evidence>
<dbReference type="SMART" id="SM00332">
    <property type="entry name" value="PP2Cc"/>
    <property type="match status" value="1"/>
</dbReference>
<dbReference type="PROSITE" id="PS51746">
    <property type="entry name" value="PPM_2"/>
    <property type="match status" value="1"/>
</dbReference>
<dbReference type="SUPFAM" id="SSF81606">
    <property type="entry name" value="PP2C-like"/>
    <property type="match status" value="1"/>
</dbReference>
<dbReference type="InterPro" id="IPR001932">
    <property type="entry name" value="PPM-type_phosphatase-like_dom"/>
</dbReference>
<dbReference type="Gene3D" id="3.60.40.10">
    <property type="entry name" value="PPM-type phosphatase domain"/>
    <property type="match status" value="1"/>
</dbReference>
<dbReference type="EMBL" id="JAVIJP010000017">
    <property type="protein sequence ID" value="KAL3640147.1"/>
    <property type="molecule type" value="Genomic_DNA"/>
</dbReference>
<accession>A0ABD3DEL9</accession>